<dbReference type="Gene3D" id="3.40.50.720">
    <property type="entry name" value="NAD(P)-binding Rossmann-like Domain"/>
    <property type="match status" value="1"/>
</dbReference>
<dbReference type="NCBIfam" id="NF005878">
    <property type="entry name" value="PRK07825.1"/>
    <property type="match status" value="1"/>
</dbReference>
<reference evidence="4 5" key="1">
    <citation type="journal article" date="2019" name="Int. J. Syst. Evol. Microbiol.">
        <title>The Global Catalogue of Microorganisms (GCM) 10K type strain sequencing project: providing services to taxonomists for standard genome sequencing and annotation.</title>
        <authorList>
            <consortium name="The Broad Institute Genomics Platform"/>
            <consortium name="The Broad Institute Genome Sequencing Center for Infectious Disease"/>
            <person name="Wu L."/>
            <person name="Ma J."/>
        </authorList>
    </citation>
    <scope>NUCLEOTIDE SEQUENCE [LARGE SCALE GENOMIC DNA]</scope>
    <source>
        <strain evidence="4 5">JCM 10977</strain>
    </source>
</reference>
<dbReference type="EMBL" id="BAAAHK010000014">
    <property type="protein sequence ID" value="GAA0953810.1"/>
    <property type="molecule type" value="Genomic_DNA"/>
</dbReference>
<dbReference type="Proteomes" id="UP001500542">
    <property type="component" value="Unassembled WGS sequence"/>
</dbReference>
<dbReference type="InterPro" id="IPR020904">
    <property type="entry name" value="Sc_DH/Rdtase_CS"/>
</dbReference>
<name>A0ABN1RA43_9ACTN</name>
<dbReference type="Pfam" id="PF00106">
    <property type="entry name" value="adh_short"/>
    <property type="match status" value="1"/>
</dbReference>
<evidence type="ECO:0000313" key="4">
    <source>
        <dbReference type="EMBL" id="GAA0953810.1"/>
    </source>
</evidence>
<comment type="similarity">
    <text evidence="1 3">Belongs to the short-chain dehydrogenases/reductases (SDR) family.</text>
</comment>
<dbReference type="CDD" id="cd05233">
    <property type="entry name" value="SDR_c"/>
    <property type="match status" value="1"/>
</dbReference>
<accession>A0ABN1RA43</accession>
<keyword evidence="5" id="KW-1185">Reference proteome</keyword>
<organism evidence="4 5">
    <name type="scientific">Kribbella koreensis</name>
    <dbReference type="NCBI Taxonomy" id="57909"/>
    <lineage>
        <taxon>Bacteria</taxon>
        <taxon>Bacillati</taxon>
        <taxon>Actinomycetota</taxon>
        <taxon>Actinomycetes</taxon>
        <taxon>Propionibacteriales</taxon>
        <taxon>Kribbellaceae</taxon>
        <taxon>Kribbella</taxon>
    </lineage>
</organism>
<evidence type="ECO:0000256" key="2">
    <source>
        <dbReference type="ARBA" id="ARBA00023002"/>
    </source>
</evidence>
<keyword evidence="2" id="KW-0560">Oxidoreductase</keyword>
<dbReference type="PRINTS" id="PR00080">
    <property type="entry name" value="SDRFAMILY"/>
</dbReference>
<dbReference type="InterPro" id="IPR036291">
    <property type="entry name" value="NAD(P)-bd_dom_sf"/>
</dbReference>
<dbReference type="PRINTS" id="PR00081">
    <property type="entry name" value="GDHRDH"/>
</dbReference>
<dbReference type="InterPro" id="IPR002347">
    <property type="entry name" value="SDR_fam"/>
</dbReference>
<evidence type="ECO:0000256" key="3">
    <source>
        <dbReference type="RuleBase" id="RU000363"/>
    </source>
</evidence>
<sequence length="263" mass="27149">MKIDIARSVVVVTGGARGIGAATASAFSALGASVYVGDLDGPRVLDVTSRSSYAGFVDAVVGEAGRIDVLVNNAGVMPLGPFLDEPDEISRATLDVNVWGLIHGMRLVVPGMVARGHGHVVNIASMAGKIPFPGMAVYNASKFAAVGLSAAVRRELHGTGVSVIAVLPSAVRTSLSSGVRLGGILPTVDPEDVAAAVVRTCRTRRAETPVPGFLTGWGLLDGLVPAPLMAWCMRLLGDDRGLAVDPAARAAYAARIEAFSRRE</sequence>
<dbReference type="RefSeq" id="WP_343977264.1">
    <property type="nucleotide sequence ID" value="NZ_BAAAHK010000014.1"/>
</dbReference>
<dbReference type="PANTHER" id="PTHR24322:SF736">
    <property type="entry name" value="RETINOL DEHYDROGENASE 10"/>
    <property type="match status" value="1"/>
</dbReference>
<dbReference type="PANTHER" id="PTHR24322">
    <property type="entry name" value="PKSB"/>
    <property type="match status" value="1"/>
</dbReference>
<comment type="caution">
    <text evidence="4">The sequence shown here is derived from an EMBL/GenBank/DDBJ whole genome shotgun (WGS) entry which is preliminary data.</text>
</comment>
<evidence type="ECO:0000313" key="5">
    <source>
        <dbReference type="Proteomes" id="UP001500542"/>
    </source>
</evidence>
<gene>
    <name evidence="4" type="ORF">GCM10009554_58760</name>
</gene>
<proteinExistence type="inferred from homology"/>
<dbReference type="PROSITE" id="PS00061">
    <property type="entry name" value="ADH_SHORT"/>
    <property type="match status" value="1"/>
</dbReference>
<evidence type="ECO:0000256" key="1">
    <source>
        <dbReference type="ARBA" id="ARBA00006484"/>
    </source>
</evidence>
<protein>
    <submittedName>
        <fullName evidence="4">SDR family oxidoreductase</fullName>
    </submittedName>
</protein>
<dbReference type="SUPFAM" id="SSF51735">
    <property type="entry name" value="NAD(P)-binding Rossmann-fold domains"/>
    <property type="match status" value="1"/>
</dbReference>